<keyword evidence="1" id="KW-1133">Transmembrane helix</keyword>
<evidence type="ECO:0000313" key="4">
    <source>
        <dbReference type="Proteomes" id="UP001642360"/>
    </source>
</evidence>
<reference evidence="3 4" key="1">
    <citation type="submission" date="2024-02" db="EMBL/GenBank/DDBJ databases">
        <authorList>
            <person name="Vignale AGUSTIN F."/>
            <person name="Sosa J E."/>
            <person name="Modenutti C."/>
        </authorList>
    </citation>
    <scope>NUCLEOTIDE SEQUENCE [LARGE SCALE GENOMIC DNA]</scope>
</reference>
<evidence type="ECO:0000256" key="2">
    <source>
        <dbReference type="SAM" id="SignalP"/>
    </source>
</evidence>
<sequence>MGSFPPGHVLPGTLFLLVCAWHIWSSAVRYVSNPKTFRLRVWNPAPGFYGRLKYLEFSFIAIGRFVDRISPPPEGHGASGLNHGPSSAF</sequence>
<keyword evidence="4" id="KW-1185">Reference proteome</keyword>
<protein>
    <recommendedName>
        <fullName evidence="5">Secreted protein</fullName>
    </recommendedName>
</protein>
<comment type="caution">
    <text evidence="3">The sequence shown here is derived from an EMBL/GenBank/DDBJ whole genome shotgun (WGS) entry which is preliminary data.</text>
</comment>
<gene>
    <name evidence="3" type="ORF">ILEXP_LOCUS49322</name>
</gene>
<dbReference type="EMBL" id="CAUOFW020007491">
    <property type="protein sequence ID" value="CAK9179390.1"/>
    <property type="molecule type" value="Genomic_DNA"/>
</dbReference>
<keyword evidence="2" id="KW-0732">Signal</keyword>
<organism evidence="3 4">
    <name type="scientific">Ilex paraguariensis</name>
    <name type="common">yerba mate</name>
    <dbReference type="NCBI Taxonomy" id="185542"/>
    <lineage>
        <taxon>Eukaryota</taxon>
        <taxon>Viridiplantae</taxon>
        <taxon>Streptophyta</taxon>
        <taxon>Embryophyta</taxon>
        <taxon>Tracheophyta</taxon>
        <taxon>Spermatophyta</taxon>
        <taxon>Magnoliopsida</taxon>
        <taxon>eudicotyledons</taxon>
        <taxon>Gunneridae</taxon>
        <taxon>Pentapetalae</taxon>
        <taxon>asterids</taxon>
        <taxon>campanulids</taxon>
        <taxon>Aquifoliales</taxon>
        <taxon>Aquifoliaceae</taxon>
        <taxon>Ilex</taxon>
    </lineage>
</organism>
<proteinExistence type="predicted"/>
<evidence type="ECO:0008006" key="5">
    <source>
        <dbReference type="Google" id="ProtNLM"/>
    </source>
</evidence>
<feature type="signal peptide" evidence="2">
    <location>
        <begin position="1"/>
        <end position="20"/>
    </location>
</feature>
<name>A0ABC8UD65_9AQUA</name>
<keyword evidence="1" id="KW-0472">Membrane</keyword>
<feature type="transmembrane region" description="Helical" evidence="1">
    <location>
        <begin position="12"/>
        <end position="31"/>
    </location>
</feature>
<dbReference type="Proteomes" id="UP001642360">
    <property type="component" value="Unassembled WGS sequence"/>
</dbReference>
<dbReference type="PANTHER" id="PTHR47119:SF1">
    <property type="entry name" value="PLANT VIRAL-RESPONSE FAMILY PROTEIN"/>
    <property type="match status" value="1"/>
</dbReference>
<dbReference type="PANTHER" id="PTHR47119">
    <property type="entry name" value="PLANT VIRAL-RESPONSE FAMILY PROTEIN"/>
    <property type="match status" value="1"/>
</dbReference>
<accession>A0ABC8UD65</accession>
<dbReference type="AlphaFoldDB" id="A0ABC8UD65"/>
<feature type="chain" id="PRO_5044886708" description="Secreted protein" evidence="2">
    <location>
        <begin position="21"/>
        <end position="89"/>
    </location>
</feature>
<evidence type="ECO:0000256" key="1">
    <source>
        <dbReference type="SAM" id="Phobius"/>
    </source>
</evidence>
<keyword evidence="1" id="KW-0812">Transmembrane</keyword>
<evidence type="ECO:0000313" key="3">
    <source>
        <dbReference type="EMBL" id="CAK9179390.1"/>
    </source>
</evidence>